<protein>
    <recommendedName>
        <fullName evidence="4 11">Phosphoribosylaminoimidazole-succinocarboxamide synthase</fullName>
        <ecNumber evidence="3 11">6.3.2.6</ecNumber>
    </recommendedName>
    <alternativeName>
        <fullName evidence="9 11">SAICAR synthetase</fullName>
    </alternativeName>
</protein>
<dbReference type="PROSITE" id="PS01057">
    <property type="entry name" value="SAICAR_SYNTHETASE_1"/>
    <property type="match status" value="1"/>
</dbReference>
<keyword evidence="14" id="KW-1185">Reference proteome</keyword>
<reference evidence="13 14" key="1">
    <citation type="submission" date="2017-02" db="EMBL/GenBank/DDBJ databases">
        <title>Vagococcus cremeus sp. nov., isolated from the small intestine of a marten, Martes flavigula.</title>
        <authorList>
            <person name="Tak E.J."/>
            <person name="Bae J.-W."/>
        </authorList>
    </citation>
    <scope>NUCLEOTIDE SEQUENCE [LARGE SCALE GENOMIC DNA]</scope>
    <source>
        <strain evidence="13 14">D7T301</strain>
    </source>
</reference>
<proteinExistence type="inferred from homology"/>
<dbReference type="InterPro" id="IPR033934">
    <property type="entry name" value="SAICAR_synt_PurC"/>
</dbReference>
<evidence type="ECO:0000256" key="6">
    <source>
        <dbReference type="ARBA" id="ARBA00022741"/>
    </source>
</evidence>
<dbReference type="InterPro" id="IPR050089">
    <property type="entry name" value="SAICAR_synthetase"/>
</dbReference>
<dbReference type="GO" id="GO:0005524">
    <property type="term" value="F:ATP binding"/>
    <property type="evidence" value="ECO:0007669"/>
    <property type="project" value="UniProtKB-KW"/>
</dbReference>
<dbReference type="EC" id="6.3.2.6" evidence="3 11"/>
<dbReference type="GO" id="GO:0004639">
    <property type="term" value="F:phosphoribosylaminoimidazolesuccinocarboxamide synthase activity"/>
    <property type="evidence" value="ECO:0007669"/>
    <property type="project" value="UniProtKB-UniRule"/>
</dbReference>
<dbReference type="UniPathway" id="UPA00074">
    <property type="reaction ID" value="UER00131"/>
</dbReference>
<evidence type="ECO:0000256" key="10">
    <source>
        <dbReference type="ARBA" id="ARBA00048475"/>
    </source>
</evidence>
<dbReference type="SUPFAM" id="SSF56104">
    <property type="entry name" value="SAICAR synthase-like"/>
    <property type="match status" value="1"/>
</dbReference>
<comment type="catalytic activity">
    <reaction evidence="10 11">
        <text>5-amino-1-(5-phospho-D-ribosyl)imidazole-4-carboxylate + L-aspartate + ATP = (2S)-2-[5-amino-1-(5-phospho-beta-D-ribosyl)imidazole-4-carboxamido]succinate + ADP + phosphate + 2 H(+)</text>
        <dbReference type="Rhea" id="RHEA:22628"/>
        <dbReference type="ChEBI" id="CHEBI:15378"/>
        <dbReference type="ChEBI" id="CHEBI:29991"/>
        <dbReference type="ChEBI" id="CHEBI:30616"/>
        <dbReference type="ChEBI" id="CHEBI:43474"/>
        <dbReference type="ChEBI" id="CHEBI:58443"/>
        <dbReference type="ChEBI" id="CHEBI:77657"/>
        <dbReference type="ChEBI" id="CHEBI:456216"/>
        <dbReference type="EC" id="6.3.2.6"/>
    </reaction>
</comment>
<evidence type="ECO:0000313" key="14">
    <source>
        <dbReference type="Proteomes" id="UP000189970"/>
    </source>
</evidence>
<keyword evidence="6 11" id="KW-0547">Nucleotide-binding</keyword>
<dbReference type="RefSeq" id="WP_079347604.1">
    <property type="nucleotide sequence ID" value="NZ_MVAB01000001.1"/>
</dbReference>
<accession>A0A1V4DIQ9</accession>
<keyword evidence="8 11" id="KW-0067">ATP-binding</keyword>
<feature type="domain" description="SAICAR synthetase/ADE2 N-terminal" evidence="12">
    <location>
        <begin position="12"/>
        <end position="237"/>
    </location>
</feature>
<dbReference type="GO" id="GO:0006189">
    <property type="term" value="P:'de novo' IMP biosynthetic process"/>
    <property type="evidence" value="ECO:0007669"/>
    <property type="project" value="UniProtKB-UniRule"/>
</dbReference>
<evidence type="ECO:0000256" key="1">
    <source>
        <dbReference type="ARBA" id="ARBA00004672"/>
    </source>
</evidence>
<dbReference type="AlphaFoldDB" id="A0A1V4DIQ9"/>
<dbReference type="InterPro" id="IPR028923">
    <property type="entry name" value="SAICAR_synt/ADE2_N"/>
</dbReference>
<dbReference type="Gene3D" id="3.30.470.20">
    <property type="entry name" value="ATP-grasp fold, B domain"/>
    <property type="match status" value="1"/>
</dbReference>
<organism evidence="13 14">
    <name type="scientific">Vagococcus martis</name>
    <dbReference type="NCBI Taxonomy" id="1768210"/>
    <lineage>
        <taxon>Bacteria</taxon>
        <taxon>Bacillati</taxon>
        <taxon>Bacillota</taxon>
        <taxon>Bacilli</taxon>
        <taxon>Lactobacillales</taxon>
        <taxon>Enterococcaceae</taxon>
        <taxon>Vagococcus</taxon>
    </lineage>
</organism>
<evidence type="ECO:0000256" key="7">
    <source>
        <dbReference type="ARBA" id="ARBA00022755"/>
    </source>
</evidence>
<evidence type="ECO:0000313" key="13">
    <source>
        <dbReference type="EMBL" id="OPF88375.1"/>
    </source>
</evidence>
<evidence type="ECO:0000256" key="4">
    <source>
        <dbReference type="ARBA" id="ARBA00016460"/>
    </source>
</evidence>
<name>A0A1V4DIQ9_9ENTE</name>
<evidence type="ECO:0000256" key="9">
    <source>
        <dbReference type="ARBA" id="ARBA00030409"/>
    </source>
</evidence>
<comment type="caution">
    <text evidence="13">The sequence shown here is derived from an EMBL/GenBank/DDBJ whole genome shotgun (WGS) entry which is preliminary data.</text>
</comment>
<gene>
    <name evidence="11" type="primary">purC</name>
    <name evidence="13" type="ORF">BW731_09415</name>
</gene>
<evidence type="ECO:0000259" key="12">
    <source>
        <dbReference type="Pfam" id="PF01259"/>
    </source>
</evidence>
<dbReference type="PANTHER" id="PTHR43599">
    <property type="entry name" value="MULTIFUNCTIONAL PROTEIN ADE2"/>
    <property type="match status" value="1"/>
</dbReference>
<dbReference type="Gene3D" id="3.30.200.20">
    <property type="entry name" value="Phosphorylase Kinase, domain 1"/>
    <property type="match status" value="1"/>
</dbReference>
<dbReference type="InterPro" id="IPR001636">
    <property type="entry name" value="SAICAR_synth"/>
</dbReference>
<dbReference type="HAMAP" id="MF_00137">
    <property type="entry name" value="SAICAR_synth"/>
    <property type="match status" value="1"/>
</dbReference>
<evidence type="ECO:0000256" key="2">
    <source>
        <dbReference type="ARBA" id="ARBA00010190"/>
    </source>
</evidence>
<evidence type="ECO:0000256" key="3">
    <source>
        <dbReference type="ARBA" id="ARBA00012217"/>
    </source>
</evidence>
<keyword evidence="5 11" id="KW-0436">Ligase</keyword>
<comment type="similarity">
    <text evidence="2 11">Belongs to the SAICAR synthetase family.</text>
</comment>
<dbReference type="CDD" id="cd01415">
    <property type="entry name" value="SAICAR_synt_PurC"/>
    <property type="match status" value="1"/>
</dbReference>
<dbReference type="NCBIfam" id="TIGR00081">
    <property type="entry name" value="purC"/>
    <property type="match status" value="1"/>
</dbReference>
<sequence length="244" mass="27982">MEKGREEMSEFLYLGKAKSVHSTEKENELRLVYLDQATALNGKKKDEIIGKGQLNNSISSEVFRYLSSKGVAHHWIKQLSENEQLVKAVTIIPLEVVVRNIAAGSFSKRFGIKEGTILPKPILEFYYKDDDLDDPFMNEDHIDYLDIATKEEVAFIKEQSFTINDCLKELFSSIGLTLVDFKLEFGRDSDGRIILADEVTPDTCRLWDDKTNKSLDKDVYRKDTGDLVSVYKEVEKRLNERKGE</sequence>
<dbReference type="FunFam" id="3.30.470.20:FF:000006">
    <property type="entry name" value="Phosphoribosylaminoimidazole-succinocarboxamide synthase"/>
    <property type="match status" value="1"/>
</dbReference>
<dbReference type="Pfam" id="PF01259">
    <property type="entry name" value="SAICAR_synt"/>
    <property type="match status" value="1"/>
</dbReference>
<evidence type="ECO:0000256" key="5">
    <source>
        <dbReference type="ARBA" id="ARBA00022598"/>
    </source>
</evidence>
<dbReference type="GO" id="GO:0009236">
    <property type="term" value="P:cobalamin biosynthetic process"/>
    <property type="evidence" value="ECO:0007669"/>
    <property type="project" value="InterPro"/>
</dbReference>
<dbReference type="PROSITE" id="PS01058">
    <property type="entry name" value="SAICAR_SYNTHETASE_2"/>
    <property type="match status" value="1"/>
</dbReference>
<evidence type="ECO:0000256" key="11">
    <source>
        <dbReference type="HAMAP-Rule" id="MF_00137"/>
    </source>
</evidence>
<keyword evidence="7 11" id="KW-0658">Purine biosynthesis</keyword>
<evidence type="ECO:0000256" key="8">
    <source>
        <dbReference type="ARBA" id="ARBA00022840"/>
    </source>
</evidence>
<comment type="pathway">
    <text evidence="1 11">Purine metabolism; IMP biosynthesis via de novo pathway; 5-amino-1-(5-phospho-D-ribosyl)imidazole-4-carboxamide from 5-amino-1-(5-phospho-D-ribosyl)imidazole-4-carboxylate: step 1/2.</text>
</comment>
<dbReference type="Proteomes" id="UP000189970">
    <property type="component" value="Unassembled WGS sequence"/>
</dbReference>
<dbReference type="InterPro" id="IPR018236">
    <property type="entry name" value="SAICAR_synthetase_CS"/>
</dbReference>
<dbReference type="PANTHER" id="PTHR43599:SF3">
    <property type="entry name" value="SI:DKEY-6E2.2"/>
    <property type="match status" value="1"/>
</dbReference>
<dbReference type="EMBL" id="MVAB01000001">
    <property type="protein sequence ID" value="OPF88375.1"/>
    <property type="molecule type" value="Genomic_DNA"/>
</dbReference>